<dbReference type="Gene3D" id="1.20.1250.20">
    <property type="entry name" value="MFS general substrate transporter like domains"/>
    <property type="match status" value="2"/>
</dbReference>
<dbReference type="PROSITE" id="PS50850">
    <property type="entry name" value="MFS"/>
    <property type="match status" value="1"/>
</dbReference>
<dbReference type="InterPro" id="IPR000576">
    <property type="entry name" value="LacY/RafB_perm_fam"/>
</dbReference>
<feature type="transmembrane region" description="Helical" evidence="10">
    <location>
        <begin position="390"/>
        <end position="409"/>
    </location>
</feature>
<dbReference type="Pfam" id="PF01306">
    <property type="entry name" value="LacY_symp"/>
    <property type="match status" value="1"/>
</dbReference>
<gene>
    <name evidence="12" type="ORF">GY169_13945</name>
</gene>
<evidence type="ECO:0000256" key="9">
    <source>
        <dbReference type="ARBA" id="ARBA00023136"/>
    </source>
</evidence>
<feature type="domain" description="Major facilitator superfamily (MFS) profile" evidence="11">
    <location>
        <begin position="16"/>
        <end position="412"/>
    </location>
</feature>
<evidence type="ECO:0000313" key="13">
    <source>
        <dbReference type="Proteomes" id="UP000503580"/>
    </source>
</evidence>
<keyword evidence="3" id="KW-0813">Transport</keyword>
<keyword evidence="5" id="KW-0997">Cell inner membrane</keyword>
<feature type="transmembrane region" description="Helical" evidence="10">
    <location>
        <begin position="267"/>
        <end position="291"/>
    </location>
</feature>
<name>A0A6G9RNH2_9ENTR</name>
<dbReference type="GO" id="GO:0030395">
    <property type="term" value="F:lactose binding"/>
    <property type="evidence" value="ECO:0007669"/>
    <property type="project" value="TreeGrafter"/>
</dbReference>
<dbReference type="PRINTS" id="PR00174">
    <property type="entry name" value="LACYSMPORT"/>
</dbReference>
<comment type="similarity">
    <text evidence="2">Belongs to the major facilitator superfamily. Oligosaccharide:H(+) symporter (OHS) (TC 2.A.1.5) family.</text>
</comment>
<evidence type="ECO:0000256" key="7">
    <source>
        <dbReference type="ARBA" id="ARBA00022692"/>
    </source>
</evidence>
<dbReference type="Proteomes" id="UP000503580">
    <property type="component" value="Chromosome"/>
</dbReference>
<protein>
    <submittedName>
        <fullName evidence="12">MFS transporter</fullName>
    </submittedName>
</protein>
<keyword evidence="9 10" id="KW-0472">Membrane</keyword>
<dbReference type="NCBIfam" id="NF007077">
    <property type="entry name" value="PRK09528.1"/>
    <property type="match status" value="1"/>
</dbReference>
<keyword evidence="7 10" id="KW-0812">Transmembrane</keyword>
<accession>A0A6G9RNH2</accession>
<dbReference type="PANTHER" id="PTHR23522">
    <property type="entry name" value="BLL5896 PROTEIN"/>
    <property type="match status" value="1"/>
</dbReference>
<feature type="transmembrane region" description="Helical" evidence="10">
    <location>
        <begin position="84"/>
        <end position="103"/>
    </location>
</feature>
<dbReference type="RefSeq" id="WP_167576121.1">
    <property type="nucleotide sequence ID" value="NZ_CP050321.1"/>
</dbReference>
<dbReference type="KEGG" id="kgn:GY169_13945"/>
<feature type="transmembrane region" description="Helical" evidence="10">
    <location>
        <begin position="109"/>
        <end position="132"/>
    </location>
</feature>
<dbReference type="NCBIfam" id="TIGR00882">
    <property type="entry name" value="2A0105"/>
    <property type="match status" value="1"/>
</dbReference>
<dbReference type="PANTHER" id="PTHR23522:SF10">
    <property type="entry name" value="3-PHENYLPROPIONIC ACID TRANSPORTER-RELATED"/>
    <property type="match status" value="1"/>
</dbReference>
<feature type="transmembrane region" description="Helical" evidence="10">
    <location>
        <begin position="176"/>
        <end position="195"/>
    </location>
</feature>
<keyword evidence="6" id="KW-0762">Sugar transport</keyword>
<evidence type="ECO:0000256" key="8">
    <source>
        <dbReference type="ARBA" id="ARBA00022989"/>
    </source>
</evidence>
<evidence type="ECO:0000256" key="5">
    <source>
        <dbReference type="ARBA" id="ARBA00022519"/>
    </source>
</evidence>
<evidence type="ECO:0000256" key="6">
    <source>
        <dbReference type="ARBA" id="ARBA00022597"/>
    </source>
</evidence>
<organism evidence="12 13">
    <name type="scientific">Kluyvera genomosp. 3</name>
    <dbReference type="NCBI Taxonomy" id="2774055"/>
    <lineage>
        <taxon>Bacteria</taxon>
        <taxon>Pseudomonadati</taxon>
        <taxon>Pseudomonadota</taxon>
        <taxon>Gammaproteobacteria</taxon>
        <taxon>Enterobacterales</taxon>
        <taxon>Enterobacteriaceae</taxon>
        <taxon>Kluyvera</taxon>
    </lineage>
</organism>
<evidence type="ECO:0000313" key="12">
    <source>
        <dbReference type="EMBL" id="QIR27837.1"/>
    </source>
</evidence>
<comment type="subcellular location">
    <subcellularLocation>
        <location evidence="1">Cell inner membrane</location>
        <topology evidence="1">Multi-pass membrane protein</topology>
    </subcellularLocation>
</comment>
<evidence type="ECO:0000256" key="10">
    <source>
        <dbReference type="SAM" id="Phobius"/>
    </source>
</evidence>
<evidence type="ECO:0000256" key="4">
    <source>
        <dbReference type="ARBA" id="ARBA00022475"/>
    </source>
</evidence>
<dbReference type="PROSITE" id="PS00897">
    <property type="entry name" value="LACY_2"/>
    <property type="match status" value="1"/>
</dbReference>
<reference evidence="12 13" key="1">
    <citation type="submission" date="2020-02" db="EMBL/GenBank/DDBJ databases">
        <title>Whole genome PO2S7.</title>
        <authorList>
            <person name="Singha K.M."/>
        </authorList>
    </citation>
    <scope>NUCLEOTIDE SEQUENCE [LARGE SCALE GENOMIC DNA]</scope>
    <source>
        <strain evidence="12 13">PO2S7</strain>
    </source>
</reference>
<evidence type="ECO:0000259" key="11">
    <source>
        <dbReference type="PROSITE" id="PS50850"/>
    </source>
</evidence>
<feature type="transmembrane region" description="Helical" evidence="10">
    <location>
        <begin position="230"/>
        <end position="247"/>
    </location>
</feature>
<dbReference type="InterPro" id="IPR018457">
    <property type="entry name" value="LacY/RafB_perm_fam_CS"/>
</dbReference>
<feature type="transmembrane region" description="Helical" evidence="10">
    <location>
        <begin position="53"/>
        <end position="72"/>
    </location>
</feature>
<feature type="transmembrane region" description="Helical" evidence="10">
    <location>
        <begin position="17"/>
        <end position="41"/>
    </location>
</feature>
<evidence type="ECO:0000256" key="1">
    <source>
        <dbReference type="ARBA" id="ARBA00004429"/>
    </source>
</evidence>
<feature type="transmembrane region" description="Helical" evidence="10">
    <location>
        <begin position="153"/>
        <end position="170"/>
    </location>
</feature>
<evidence type="ECO:0000256" key="2">
    <source>
        <dbReference type="ARBA" id="ARBA00008980"/>
    </source>
</evidence>
<dbReference type="InterPro" id="IPR036259">
    <property type="entry name" value="MFS_trans_sf"/>
</dbReference>
<dbReference type="SUPFAM" id="SSF103473">
    <property type="entry name" value="MFS general substrate transporter"/>
    <property type="match status" value="1"/>
</dbReference>
<keyword evidence="4" id="KW-1003">Cell membrane</keyword>
<proteinExistence type="inferred from homology"/>
<keyword evidence="8 10" id="KW-1133">Transmembrane helix</keyword>
<keyword evidence="13" id="KW-1185">Reference proteome</keyword>
<evidence type="ECO:0000256" key="3">
    <source>
        <dbReference type="ARBA" id="ARBA00022448"/>
    </source>
</evidence>
<dbReference type="EMBL" id="CP050321">
    <property type="protein sequence ID" value="QIR27837.1"/>
    <property type="molecule type" value="Genomic_DNA"/>
</dbReference>
<sequence>MNANATASGCYIRNPNFWIFGFFFFIYFFIMATCFPFLPIWLSDNIGLSKTDVGIVFSSLSLAAICFQPVLGFISDKLGMKKNLVWVVTILLVFIAPFFLYVFAPLIRFNIWLGALSAGLYIGFVFSAGAGVMEAYVERVSRHTGFEYGRARTFGCLGWGLCATISGMLFGINPDWVFWMGSAAAVVLLVLVAIARPQYSSSAQVMGALGANRPMVDLKTVMNLFGQRKLWMMMLYVIGVSCIYDTYDQQFATFFKSFFATPEAGNQAFGMVTTAGEVCNAIVMFCSPWIINRIGAKNTLLLAGLVMATRMIGSSLATTTVEIIALKMLHALEVPFLLIGIFKYITGVFNPLLSATIYLVGNQVVSKVASVFMSSFAGKMYDSIGFQHTYMIFGCIALTFTIISVFTLTKTENAALALQTETAS</sequence>
<dbReference type="GO" id="GO:0005886">
    <property type="term" value="C:plasma membrane"/>
    <property type="evidence" value="ECO:0007669"/>
    <property type="project" value="UniProtKB-SubCell"/>
</dbReference>
<dbReference type="AlphaFoldDB" id="A0A6G9RNH2"/>
<dbReference type="GO" id="GO:0015528">
    <property type="term" value="F:lactose:proton symporter activity"/>
    <property type="evidence" value="ECO:0007669"/>
    <property type="project" value="TreeGrafter"/>
</dbReference>
<dbReference type="InterPro" id="IPR020846">
    <property type="entry name" value="MFS_dom"/>
</dbReference>